<name>X1D4N1_9ZZZZ</name>
<sequence length="190" mass="21645">PGPKQGQQPLVDLQVYAPPRPPLPKKPLDPQLFVPSYTNNPFYPPQYQGGFYPGNILYKPNELPIVKNYTINVAGPTDDHMKVNAIYEDILPSKEFVNTSNTIGERINIYNFVRSVFIKQGDGEDINIDGNGDNSLMSYLKFMDLNPYSTSNFTENPYKSLPDDMLIYRSCYPIRYDRYTNSVQCAKNSV</sequence>
<feature type="non-terminal residue" evidence="2">
    <location>
        <position position="1"/>
    </location>
</feature>
<proteinExistence type="predicted"/>
<organism evidence="2">
    <name type="scientific">marine sediment metagenome</name>
    <dbReference type="NCBI Taxonomy" id="412755"/>
    <lineage>
        <taxon>unclassified sequences</taxon>
        <taxon>metagenomes</taxon>
        <taxon>ecological metagenomes</taxon>
    </lineage>
</organism>
<dbReference type="EMBL" id="BART01035508">
    <property type="protein sequence ID" value="GAH15162.1"/>
    <property type="molecule type" value="Genomic_DNA"/>
</dbReference>
<protein>
    <submittedName>
        <fullName evidence="2">Uncharacterized protein</fullName>
    </submittedName>
</protein>
<comment type="caution">
    <text evidence="2">The sequence shown here is derived from an EMBL/GenBank/DDBJ whole genome shotgun (WGS) entry which is preliminary data.</text>
</comment>
<evidence type="ECO:0000256" key="1">
    <source>
        <dbReference type="SAM" id="MobiDB-lite"/>
    </source>
</evidence>
<feature type="region of interest" description="Disordered" evidence="1">
    <location>
        <begin position="1"/>
        <end position="21"/>
    </location>
</feature>
<gene>
    <name evidence="2" type="ORF">S01H4_60274</name>
</gene>
<accession>X1D4N1</accession>
<reference evidence="2" key="1">
    <citation type="journal article" date="2014" name="Front. Microbiol.">
        <title>High frequency of phylogenetically diverse reductive dehalogenase-homologous genes in deep subseafloor sedimentary metagenomes.</title>
        <authorList>
            <person name="Kawai M."/>
            <person name="Futagami T."/>
            <person name="Toyoda A."/>
            <person name="Takaki Y."/>
            <person name="Nishi S."/>
            <person name="Hori S."/>
            <person name="Arai W."/>
            <person name="Tsubouchi T."/>
            <person name="Morono Y."/>
            <person name="Uchiyama I."/>
            <person name="Ito T."/>
            <person name="Fujiyama A."/>
            <person name="Inagaki F."/>
            <person name="Takami H."/>
        </authorList>
    </citation>
    <scope>NUCLEOTIDE SEQUENCE</scope>
    <source>
        <strain evidence="2">Expedition CK06-06</strain>
    </source>
</reference>
<evidence type="ECO:0000313" key="2">
    <source>
        <dbReference type="EMBL" id="GAH15162.1"/>
    </source>
</evidence>
<dbReference type="AlphaFoldDB" id="X1D4N1"/>
<feature type="non-terminal residue" evidence="2">
    <location>
        <position position="190"/>
    </location>
</feature>